<evidence type="ECO:0000256" key="9">
    <source>
        <dbReference type="ARBA" id="ARBA00035020"/>
    </source>
</evidence>
<feature type="region of interest" description="Disordered" evidence="11">
    <location>
        <begin position="1"/>
        <end position="94"/>
    </location>
</feature>
<gene>
    <name evidence="18" type="ORF">TDIB3V08_LOCUS4942</name>
</gene>
<dbReference type="AlphaFoldDB" id="A0A7R8Z9M3"/>
<dbReference type="InterPro" id="IPR035370">
    <property type="entry name" value="Nrap_D5"/>
</dbReference>
<name>A0A7R8Z9M3_TIMDO</name>
<organism evidence="18">
    <name type="scientific">Timema douglasi</name>
    <name type="common">Walking stick</name>
    <dbReference type="NCBI Taxonomy" id="61478"/>
    <lineage>
        <taxon>Eukaryota</taxon>
        <taxon>Metazoa</taxon>
        <taxon>Ecdysozoa</taxon>
        <taxon>Arthropoda</taxon>
        <taxon>Hexapoda</taxon>
        <taxon>Insecta</taxon>
        <taxon>Pterygota</taxon>
        <taxon>Neoptera</taxon>
        <taxon>Polyneoptera</taxon>
        <taxon>Phasmatodea</taxon>
        <taxon>Timematodea</taxon>
        <taxon>Timematoidea</taxon>
        <taxon>Timematidae</taxon>
        <taxon>Timema</taxon>
    </lineage>
</organism>
<dbReference type="Pfam" id="PF17404">
    <property type="entry name" value="Nrap_D3"/>
    <property type="match status" value="1"/>
</dbReference>
<evidence type="ECO:0000313" key="18">
    <source>
        <dbReference type="EMBL" id="CAD7198663.1"/>
    </source>
</evidence>
<dbReference type="GO" id="GO:0003723">
    <property type="term" value="F:RNA binding"/>
    <property type="evidence" value="ECO:0007669"/>
    <property type="project" value="UniProtKB-KW"/>
</dbReference>
<dbReference type="Pfam" id="PF03813">
    <property type="entry name" value="Nrap"/>
    <property type="match status" value="1"/>
</dbReference>
<proteinExistence type="inferred from homology"/>
<dbReference type="InterPro" id="IPR035368">
    <property type="entry name" value="Nrap_D3"/>
</dbReference>
<dbReference type="InterPro" id="IPR035367">
    <property type="entry name" value="Nrap_D2"/>
</dbReference>
<comment type="subcellular location">
    <subcellularLocation>
        <location evidence="1">Chromosome</location>
    </subcellularLocation>
    <subcellularLocation>
        <location evidence="2 10">Nucleus</location>
        <location evidence="2 10">Nucleolus</location>
    </subcellularLocation>
</comment>
<accession>A0A7R8Z9M3</accession>
<feature type="domain" description="Nrap protein" evidence="13">
    <location>
        <begin position="355"/>
        <end position="492"/>
    </location>
</feature>
<feature type="domain" description="Nrap protein" evidence="17">
    <location>
        <begin position="1075"/>
        <end position="1206"/>
    </location>
</feature>
<dbReference type="GO" id="GO:0032040">
    <property type="term" value="C:small-subunit processome"/>
    <property type="evidence" value="ECO:0007669"/>
    <property type="project" value="TreeGrafter"/>
</dbReference>
<dbReference type="GO" id="GO:0034456">
    <property type="term" value="C:UTP-C complex"/>
    <property type="evidence" value="ECO:0007669"/>
    <property type="project" value="TreeGrafter"/>
</dbReference>
<evidence type="ECO:0000256" key="7">
    <source>
        <dbReference type="ARBA" id="ARBA00023242"/>
    </source>
</evidence>
<feature type="domain" description="Nrap protein" evidence="12">
    <location>
        <begin position="210"/>
        <end position="348"/>
    </location>
</feature>
<evidence type="ECO:0000256" key="6">
    <source>
        <dbReference type="ARBA" id="ARBA00022884"/>
    </source>
</evidence>
<sequence length="1216" mass="137283">MKKSSGSLKDEGIPEGFFDIDESDKDDVNNDSDNNDDETIQSESDIEDEPSLDDGERSGDVENTKKRPYDGGTEPVGKKKNKKTKTLDPNLYKPPTVKELNQLRETENLFNSNLFRLQIEEMLKEVDLKPKYNSLFHQWLDNLKDFFNKLEDSGTYNLSDQGWLQSMNVKMPMKQQPFGGKGSFQFIKPSAVSIVGSFDSNCCVGPDVCVDLAVEMPQQCFQHSDHLNERYLRKRALYLCHLAGTLQSCHLVQSASFRLCQGDPSRPVLEVRPAGKLGKRVVVALRPVPQSGVFKLARFSPEKNNVRPSWFFTNSDAMEEPYPPTPHHNHSTIQDLVPTANQEFCRRALEGHSNIKDGIRLLKVWLTQRKLNKGYGSFGGHIVAQLVSHLVLQKRISVLGSSYQVVRATWVYLAQSDWTNFGVSLAEQSRGTPPVSEFHQHFEVVMVDSTGYCNLCANMSKETYERVKREADLAVRCLDNPNINSFQVLFMTSVPFYRQYDHIVRHLSRLETDQVRQLDHTNHTLPLAQVPILATLREGLGRRVTAIAVSLEDTPHWSISIEPPASADSLTVGFTLDPVHAFINIDKGPTANTEEAEKFRDFWGPKSELRRFPDSSICEAVVWRVTTLADKRMVCGQVVEYLLASRLGLKVTYVADQYETLIKHSKVKPADFEYGTGEEATLAVLSVFNELSKQVRELNELPLEIISVQVLLKSILSHPSFAVELNTTSALANYATEAGLRGKKKDGEREEDWDDGTSPVFRYTDTFPPLATQSRPGKKVTKDGPTCILLNDTSAIGMAPRWVPVIGAVIQLALSKKWPNDLEAVRRIKAAFHIEVAKCLSQQCGLTAQPHPNFVDILKSGFVFRLRLAYPREVGLLKKHVTPHGVTTYVDTDESRDLEKDIVHIPTITGAVHGLHQEHPSYGPACCLSKRWLAAQMIDPHHFPEIVVELLVAWLYLCPEPHEPPTQPQTAFFRFLYLLASTNWVTQPVILNFNTELTREEVVEIESKFQSSRSTLPPLFLATSYQPSGVVWTKRNPTLQVLVRTAMLAKESLAIVEEKLFSRRFDTKVIFRPPLDVYDVLIYLRPLLNPRRLEAVDVNKDQPLVNLPPYQYQQGEKLPVAGFNPVQCYLQELRETYGEFALFFHDPYGGEVVGVLWIPAAMEVLDFKVSRINSRRLVGKGPKIEPNIDTIMENFFILGTGLVRSVETNNSKLDAK</sequence>
<dbReference type="PANTHER" id="PTHR17972">
    <property type="entry name" value="NUCLEOLAR RNA-ASSOCIATED PROTEIN"/>
    <property type="match status" value="1"/>
</dbReference>
<dbReference type="InterPro" id="IPR035371">
    <property type="entry name" value="Nrap_D6"/>
</dbReference>
<comment type="subunit">
    <text evidence="9">Part of the small subunit (SSU) processome, composed of more than 70 proteins and the RNA chaperone small nucleolar RNA (snoRNA) U3.</text>
</comment>
<protein>
    <recommendedName>
        <fullName evidence="4 10">Nucleolar protein 6</fullName>
    </recommendedName>
</protein>
<dbReference type="GO" id="GO:0006364">
    <property type="term" value="P:rRNA processing"/>
    <property type="evidence" value="ECO:0007669"/>
    <property type="project" value="TreeGrafter"/>
</dbReference>
<dbReference type="Pfam" id="PF17406">
    <property type="entry name" value="Nrap_D5"/>
    <property type="match status" value="1"/>
</dbReference>
<dbReference type="FunFam" id="1.10.1410.10:FF:000006">
    <property type="entry name" value="Nucleolar protein 6"/>
    <property type="match status" value="1"/>
</dbReference>
<evidence type="ECO:0000256" key="2">
    <source>
        <dbReference type="ARBA" id="ARBA00004604"/>
    </source>
</evidence>
<evidence type="ECO:0000256" key="11">
    <source>
        <dbReference type="SAM" id="MobiDB-lite"/>
    </source>
</evidence>
<dbReference type="EMBL" id="OA566306">
    <property type="protein sequence ID" value="CAD7198663.1"/>
    <property type="molecule type" value="Genomic_DNA"/>
</dbReference>
<reference evidence="18" key="1">
    <citation type="submission" date="2020-11" db="EMBL/GenBank/DDBJ databases">
        <authorList>
            <person name="Tran Van P."/>
        </authorList>
    </citation>
    <scope>NUCLEOTIDE SEQUENCE</scope>
</reference>
<comment type="similarity">
    <text evidence="3 10">Belongs to the NRAP family.</text>
</comment>
<feature type="compositionally biased region" description="Acidic residues" evidence="11">
    <location>
        <begin position="18"/>
        <end position="53"/>
    </location>
</feature>
<dbReference type="Gene3D" id="1.10.1410.10">
    <property type="match status" value="2"/>
</dbReference>
<dbReference type="InterPro" id="IPR005554">
    <property type="entry name" value="NOL6/Upt22"/>
</dbReference>
<feature type="domain" description="Nrap protein" evidence="16">
    <location>
        <begin position="919"/>
        <end position="1073"/>
    </location>
</feature>
<evidence type="ECO:0000256" key="1">
    <source>
        <dbReference type="ARBA" id="ARBA00004286"/>
    </source>
</evidence>
<feature type="compositionally biased region" description="Basic and acidic residues" evidence="11">
    <location>
        <begin position="54"/>
        <end position="69"/>
    </location>
</feature>
<dbReference type="Pfam" id="PF17405">
    <property type="entry name" value="Nrap_D4"/>
    <property type="match status" value="2"/>
</dbReference>
<feature type="domain" description="Nrap protein" evidence="14">
    <location>
        <begin position="497"/>
        <end position="647"/>
    </location>
</feature>
<dbReference type="Pfam" id="PF17407">
    <property type="entry name" value="Nrap_D6"/>
    <property type="match status" value="1"/>
</dbReference>
<feature type="domain" description="Nrap protein" evidence="15">
    <location>
        <begin position="756"/>
        <end position="917"/>
    </location>
</feature>
<feature type="domain" description="Nrap protein" evidence="15">
    <location>
        <begin position="670"/>
        <end position="710"/>
    </location>
</feature>
<dbReference type="PANTHER" id="PTHR17972:SF0">
    <property type="entry name" value="NUCLEOLAR PROTEIN 6"/>
    <property type="match status" value="1"/>
</dbReference>
<evidence type="ECO:0000259" key="16">
    <source>
        <dbReference type="Pfam" id="PF17406"/>
    </source>
</evidence>
<evidence type="ECO:0000259" key="14">
    <source>
        <dbReference type="Pfam" id="PF17404"/>
    </source>
</evidence>
<dbReference type="FunFam" id="1.10.1410.10:FF:000005">
    <property type="entry name" value="Nucleolar protein 6"/>
    <property type="match status" value="1"/>
</dbReference>
<evidence type="ECO:0000259" key="17">
    <source>
        <dbReference type="Pfam" id="PF17407"/>
    </source>
</evidence>
<keyword evidence="5" id="KW-0158">Chromosome</keyword>
<dbReference type="Gene3D" id="3.30.70.3030">
    <property type="match status" value="1"/>
</dbReference>
<evidence type="ECO:0000256" key="3">
    <source>
        <dbReference type="ARBA" id="ARBA00006674"/>
    </source>
</evidence>
<comment type="function">
    <text evidence="8">Part of the small subunit (SSU) processome, first precursor of the small eukaryotic ribosomal subunit. During the assembly of the SSU processome in the nucleolus, many ribosome biogenesis factors, an RNA chaperone and ribosomal proteins associate with the nascent pre-rRNA and work in concert to generate RNA folding, modifications, rearrangements and cleavage as well as targeted degradation of pre-ribosomal RNA by the RNA exosome.</text>
</comment>
<evidence type="ECO:0000256" key="8">
    <source>
        <dbReference type="ARBA" id="ARBA00035000"/>
    </source>
</evidence>
<dbReference type="GO" id="GO:0032545">
    <property type="term" value="C:CURI complex"/>
    <property type="evidence" value="ECO:0007669"/>
    <property type="project" value="TreeGrafter"/>
</dbReference>
<dbReference type="GO" id="GO:0006409">
    <property type="term" value="P:tRNA export from nucleus"/>
    <property type="evidence" value="ECO:0007669"/>
    <property type="project" value="TreeGrafter"/>
</dbReference>
<dbReference type="GO" id="GO:0005694">
    <property type="term" value="C:chromosome"/>
    <property type="evidence" value="ECO:0007669"/>
    <property type="project" value="UniProtKB-SubCell"/>
</dbReference>
<evidence type="ECO:0000259" key="13">
    <source>
        <dbReference type="Pfam" id="PF17403"/>
    </source>
</evidence>
<dbReference type="InterPro" id="IPR035369">
    <property type="entry name" value="Nrap_D4"/>
</dbReference>
<evidence type="ECO:0000259" key="15">
    <source>
        <dbReference type="Pfam" id="PF17405"/>
    </source>
</evidence>
<evidence type="ECO:0000259" key="12">
    <source>
        <dbReference type="Pfam" id="PF03813"/>
    </source>
</evidence>
<dbReference type="Pfam" id="PF17403">
    <property type="entry name" value="Nrap_D2"/>
    <property type="match status" value="1"/>
</dbReference>
<evidence type="ECO:0000256" key="5">
    <source>
        <dbReference type="ARBA" id="ARBA00022454"/>
    </source>
</evidence>
<keyword evidence="7 10" id="KW-0539">Nucleus</keyword>
<evidence type="ECO:0000256" key="4">
    <source>
        <dbReference type="ARBA" id="ARBA00016437"/>
    </source>
</evidence>
<dbReference type="InterPro" id="IPR035082">
    <property type="entry name" value="Nrap_D1"/>
</dbReference>
<evidence type="ECO:0000256" key="10">
    <source>
        <dbReference type="RuleBase" id="RU364032"/>
    </source>
</evidence>
<keyword evidence="6 10" id="KW-0694">RNA-binding</keyword>